<evidence type="ECO:0008006" key="3">
    <source>
        <dbReference type="Google" id="ProtNLM"/>
    </source>
</evidence>
<organism evidence="1 2">
    <name type="scientific">Phaeospirillum tilakii</name>
    <dbReference type="NCBI Taxonomy" id="741673"/>
    <lineage>
        <taxon>Bacteria</taxon>
        <taxon>Pseudomonadati</taxon>
        <taxon>Pseudomonadota</taxon>
        <taxon>Alphaproteobacteria</taxon>
        <taxon>Rhodospirillales</taxon>
        <taxon>Rhodospirillaceae</taxon>
        <taxon>Phaeospirillum</taxon>
    </lineage>
</organism>
<accession>A0ABW5C8Q3</accession>
<dbReference type="RefSeq" id="WP_377315545.1">
    <property type="nucleotide sequence ID" value="NZ_JBHUIY010000012.1"/>
</dbReference>
<evidence type="ECO:0000313" key="2">
    <source>
        <dbReference type="Proteomes" id="UP001597296"/>
    </source>
</evidence>
<keyword evidence="2" id="KW-1185">Reference proteome</keyword>
<protein>
    <recommendedName>
        <fullName evidence="3">Lipoprotein</fullName>
    </recommendedName>
</protein>
<name>A0ABW5C8Q3_9PROT</name>
<proteinExistence type="predicted"/>
<gene>
    <name evidence="1" type="ORF">ACFSNB_07730</name>
</gene>
<evidence type="ECO:0000313" key="1">
    <source>
        <dbReference type="EMBL" id="MFD2233690.1"/>
    </source>
</evidence>
<reference evidence="2" key="1">
    <citation type="journal article" date="2019" name="Int. J. Syst. Evol. Microbiol.">
        <title>The Global Catalogue of Microorganisms (GCM) 10K type strain sequencing project: providing services to taxonomists for standard genome sequencing and annotation.</title>
        <authorList>
            <consortium name="The Broad Institute Genomics Platform"/>
            <consortium name="The Broad Institute Genome Sequencing Center for Infectious Disease"/>
            <person name="Wu L."/>
            <person name="Ma J."/>
        </authorList>
    </citation>
    <scope>NUCLEOTIDE SEQUENCE [LARGE SCALE GENOMIC DNA]</scope>
    <source>
        <strain evidence="2">KCTC 15012</strain>
    </source>
</reference>
<comment type="caution">
    <text evidence="1">The sequence shown here is derived from an EMBL/GenBank/DDBJ whole genome shotgun (WGS) entry which is preliminary data.</text>
</comment>
<sequence length="136" mass="14411">MRLAPLTLTVLPLLAGCLPAPDQPAWEGRMGRFAGLIARCGCSDISSDRMLAEYPKAMAGRYSEAEIKAMHGYVELAATEAWDNQAEICGEVCAQSCMVEAVVQPLGGHGTGVAACPVTERDLHLTDGRHDLGGNQ</sequence>
<dbReference type="EMBL" id="JBHUIY010000012">
    <property type="protein sequence ID" value="MFD2233690.1"/>
    <property type="molecule type" value="Genomic_DNA"/>
</dbReference>
<dbReference type="PROSITE" id="PS51257">
    <property type="entry name" value="PROKAR_LIPOPROTEIN"/>
    <property type="match status" value="1"/>
</dbReference>
<dbReference type="Proteomes" id="UP001597296">
    <property type="component" value="Unassembled WGS sequence"/>
</dbReference>